<protein>
    <submittedName>
        <fullName evidence="2">Uncharacterized protein</fullName>
    </submittedName>
</protein>
<comment type="caution">
    <text evidence="2">The sequence shown here is derived from an EMBL/GenBank/DDBJ whole genome shotgun (WGS) entry which is preliminary data.</text>
</comment>
<evidence type="ECO:0000313" key="3">
    <source>
        <dbReference type="Proteomes" id="UP000479710"/>
    </source>
</evidence>
<reference evidence="2 3" key="1">
    <citation type="submission" date="2019-11" db="EMBL/GenBank/DDBJ databases">
        <title>Whole genome sequence of Oryza granulata.</title>
        <authorList>
            <person name="Li W."/>
        </authorList>
    </citation>
    <scope>NUCLEOTIDE SEQUENCE [LARGE SCALE GENOMIC DNA]</scope>
    <source>
        <strain evidence="3">cv. Menghai</strain>
        <tissue evidence="2">Leaf</tissue>
    </source>
</reference>
<name>A0A6G1EUY9_9ORYZ</name>
<evidence type="ECO:0000313" key="2">
    <source>
        <dbReference type="EMBL" id="KAF0928450.1"/>
    </source>
</evidence>
<organism evidence="2 3">
    <name type="scientific">Oryza meyeriana var. granulata</name>
    <dbReference type="NCBI Taxonomy" id="110450"/>
    <lineage>
        <taxon>Eukaryota</taxon>
        <taxon>Viridiplantae</taxon>
        <taxon>Streptophyta</taxon>
        <taxon>Embryophyta</taxon>
        <taxon>Tracheophyta</taxon>
        <taxon>Spermatophyta</taxon>
        <taxon>Magnoliopsida</taxon>
        <taxon>Liliopsida</taxon>
        <taxon>Poales</taxon>
        <taxon>Poaceae</taxon>
        <taxon>BOP clade</taxon>
        <taxon>Oryzoideae</taxon>
        <taxon>Oryzeae</taxon>
        <taxon>Oryzinae</taxon>
        <taxon>Oryza</taxon>
        <taxon>Oryza meyeriana</taxon>
    </lineage>
</organism>
<feature type="compositionally biased region" description="Polar residues" evidence="1">
    <location>
        <begin position="44"/>
        <end position="56"/>
    </location>
</feature>
<keyword evidence="3" id="KW-1185">Reference proteome</keyword>
<dbReference type="AlphaFoldDB" id="A0A6G1EUY9"/>
<evidence type="ECO:0000256" key="1">
    <source>
        <dbReference type="SAM" id="MobiDB-lite"/>
    </source>
</evidence>
<sequence length="111" mass="11948">MKHKGKMPDKVKKVTFTGSQTECEIILHETQGEQSVNPGDRPPQSATAHGTGSEPSKPTHKRCVETQPGDNASDEPTTKKETMLTCASPKIAFDACVALSPKHHDTLARLG</sequence>
<proteinExistence type="predicted"/>
<dbReference type="Proteomes" id="UP000479710">
    <property type="component" value="Unassembled WGS sequence"/>
</dbReference>
<feature type="region of interest" description="Disordered" evidence="1">
    <location>
        <begin position="28"/>
        <end position="80"/>
    </location>
</feature>
<gene>
    <name evidence="2" type="ORF">E2562_003262</name>
</gene>
<dbReference type="EMBL" id="SPHZ02000002">
    <property type="protein sequence ID" value="KAF0928450.1"/>
    <property type="molecule type" value="Genomic_DNA"/>
</dbReference>
<accession>A0A6G1EUY9</accession>